<evidence type="ECO:0000313" key="2">
    <source>
        <dbReference type="EMBL" id="KEO84469.1"/>
    </source>
</evidence>
<keyword evidence="1" id="KW-1133">Transmembrane helix</keyword>
<name>A0A074LTN1_9BACL</name>
<sequence length="301" mass="33572">MERVKNHMEQARLHVHDALQVTQEDKKRLAEAVLKRVRTGNRKARTRAVSKVAVPIVAAVVLIAGGTGLLKAGYLGGGTSATKPDVPVAVTEFPPDVPQPPSDVAPLTAPKLDMNQEVEQMTIVNADRTVLDVHHNKATGQSVIVQLNPDGSKKVMHMNVRELGSYILTYDKDNHRTDAVFHKHPPISDGYDSDIKEWQTESQQMLEGRTDVQKDVVDGVPVLVVRQPIAPKDGRNQVEAVYYDEATLLRLKREVYTEGVLDEVQTFTYRTMDAKDFDPKFFEIPKGSYKSDQGNQIVEKQ</sequence>
<dbReference type="STRING" id="1157490.EL26_05055"/>
<keyword evidence="3" id="KW-1185">Reference proteome</keyword>
<accession>A0A074LTN1</accession>
<dbReference type="EMBL" id="JMIR01000004">
    <property type="protein sequence ID" value="KEO84469.1"/>
    <property type="molecule type" value="Genomic_DNA"/>
</dbReference>
<proteinExistence type="predicted"/>
<keyword evidence="1" id="KW-0812">Transmembrane</keyword>
<reference evidence="2 3" key="1">
    <citation type="journal article" date="2013" name="Int. J. Syst. Evol. Microbiol.">
        <title>Tumebacillus flagellatus sp. nov., an alpha-amylase/pullulanase-producing bacterium isolated from cassava wastewater.</title>
        <authorList>
            <person name="Wang Q."/>
            <person name="Xie N."/>
            <person name="Qin Y."/>
            <person name="Shen N."/>
            <person name="Zhu J."/>
            <person name="Mi H."/>
            <person name="Huang R."/>
        </authorList>
    </citation>
    <scope>NUCLEOTIDE SEQUENCE [LARGE SCALE GENOMIC DNA]</scope>
    <source>
        <strain evidence="2 3">GST4</strain>
    </source>
</reference>
<organism evidence="2 3">
    <name type="scientific">Tumebacillus flagellatus</name>
    <dbReference type="NCBI Taxonomy" id="1157490"/>
    <lineage>
        <taxon>Bacteria</taxon>
        <taxon>Bacillati</taxon>
        <taxon>Bacillota</taxon>
        <taxon>Bacilli</taxon>
        <taxon>Bacillales</taxon>
        <taxon>Alicyclobacillaceae</taxon>
        <taxon>Tumebacillus</taxon>
    </lineage>
</organism>
<gene>
    <name evidence="2" type="ORF">EL26_05055</name>
</gene>
<keyword evidence="1" id="KW-0472">Membrane</keyword>
<dbReference type="AlphaFoldDB" id="A0A074LTN1"/>
<protein>
    <submittedName>
        <fullName evidence="2">Uncharacterized protein</fullName>
    </submittedName>
</protein>
<comment type="caution">
    <text evidence="2">The sequence shown here is derived from an EMBL/GenBank/DDBJ whole genome shotgun (WGS) entry which is preliminary data.</text>
</comment>
<evidence type="ECO:0000256" key="1">
    <source>
        <dbReference type="SAM" id="Phobius"/>
    </source>
</evidence>
<feature type="transmembrane region" description="Helical" evidence="1">
    <location>
        <begin position="52"/>
        <end position="74"/>
    </location>
</feature>
<dbReference type="Proteomes" id="UP000027931">
    <property type="component" value="Unassembled WGS sequence"/>
</dbReference>
<evidence type="ECO:0000313" key="3">
    <source>
        <dbReference type="Proteomes" id="UP000027931"/>
    </source>
</evidence>
<dbReference type="RefSeq" id="WP_038085070.1">
    <property type="nucleotide sequence ID" value="NZ_JMIR01000004.1"/>
</dbReference>